<dbReference type="InterPro" id="IPR013128">
    <property type="entry name" value="Peptidase_C1A"/>
</dbReference>
<dbReference type="Gene3D" id="3.90.70.10">
    <property type="entry name" value="Cysteine proteinases"/>
    <property type="match status" value="1"/>
</dbReference>
<accession>A0ABR2J1E0</accession>
<dbReference type="Proteomes" id="UP001470230">
    <property type="component" value="Unassembled WGS sequence"/>
</dbReference>
<dbReference type="SUPFAM" id="SSF54001">
    <property type="entry name" value="Cysteine proteinases"/>
    <property type="match status" value="1"/>
</dbReference>
<comment type="similarity">
    <text evidence="1">Belongs to the peptidase C1 family.</text>
</comment>
<dbReference type="EMBL" id="JAPFFF010000013">
    <property type="protein sequence ID" value="KAK8871376.1"/>
    <property type="molecule type" value="Genomic_DNA"/>
</dbReference>
<organism evidence="3 4">
    <name type="scientific">Tritrichomonas musculus</name>
    <dbReference type="NCBI Taxonomy" id="1915356"/>
    <lineage>
        <taxon>Eukaryota</taxon>
        <taxon>Metamonada</taxon>
        <taxon>Parabasalia</taxon>
        <taxon>Tritrichomonadida</taxon>
        <taxon>Tritrichomonadidae</taxon>
        <taxon>Tritrichomonas</taxon>
    </lineage>
</organism>
<evidence type="ECO:0000313" key="4">
    <source>
        <dbReference type="Proteomes" id="UP001470230"/>
    </source>
</evidence>
<protein>
    <recommendedName>
        <fullName evidence="2">Peptidase C1A papain C-terminal domain-containing protein</fullName>
    </recommendedName>
</protein>
<reference evidence="3 4" key="1">
    <citation type="submission" date="2024-04" db="EMBL/GenBank/DDBJ databases">
        <title>Tritrichomonas musculus Genome.</title>
        <authorList>
            <person name="Alves-Ferreira E."/>
            <person name="Grigg M."/>
            <person name="Lorenzi H."/>
            <person name="Galac M."/>
        </authorList>
    </citation>
    <scope>NUCLEOTIDE SEQUENCE [LARGE SCALE GENOMIC DNA]</scope>
    <source>
        <strain evidence="3 4">EAF2021</strain>
    </source>
</reference>
<keyword evidence="4" id="KW-1185">Reference proteome</keyword>
<dbReference type="InterPro" id="IPR000668">
    <property type="entry name" value="Peptidase_C1A_C"/>
</dbReference>
<dbReference type="PANTHER" id="PTHR12411">
    <property type="entry name" value="CYSTEINE PROTEASE FAMILY C1-RELATED"/>
    <property type="match status" value="1"/>
</dbReference>
<dbReference type="InterPro" id="IPR038765">
    <property type="entry name" value="Papain-like_cys_pep_sf"/>
</dbReference>
<proteinExistence type="inferred from homology"/>
<dbReference type="Pfam" id="PF00112">
    <property type="entry name" value="Peptidase_C1"/>
    <property type="match status" value="1"/>
</dbReference>
<feature type="domain" description="Peptidase C1A papain C-terminal" evidence="2">
    <location>
        <begin position="2"/>
        <end position="72"/>
    </location>
</feature>
<evidence type="ECO:0000259" key="2">
    <source>
        <dbReference type="Pfam" id="PF00112"/>
    </source>
</evidence>
<sequence>MLYTGRILDDEVCVSFPFTEHAVNVVGYGSENGVEFWIVRNSWGETWGEDRYVRMIRNKENRCLIVSDVYIAIVKE</sequence>
<comment type="caution">
    <text evidence="3">The sequence shown here is derived from an EMBL/GenBank/DDBJ whole genome shotgun (WGS) entry which is preliminary data.</text>
</comment>
<evidence type="ECO:0000313" key="3">
    <source>
        <dbReference type="EMBL" id="KAK8871376.1"/>
    </source>
</evidence>
<gene>
    <name evidence="3" type="ORF">M9Y10_007100</name>
</gene>
<name>A0ABR2J1E0_9EUKA</name>
<evidence type="ECO:0000256" key="1">
    <source>
        <dbReference type="ARBA" id="ARBA00008455"/>
    </source>
</evidence>